<dbReference type="InParanoid" id="A0A2G5CID9"/>
<evidence type="ECO:0000313" key="2">
    <source>
        <dbReference type="Proteomes" id="UP000230069"/>
    </source>
</evidence>
<name>A0A2G5CID9_AQUCA</name>
<gene>
    <name evidence="1" type="ORF">AQUCO_05300107v1</name>
</gene>
<proteinExistence type="predicted"/>
<accession>A0A2G5CID9</accession>
<organism evidence="1 2">
    <name type="scientific">Aquilegia coerulea</name>
    <name type="common">Rocky mountain columbine</name>
    <dbReference type="NCBI Taxonomy" id="218851"/>
    <lineage>
        <taxon>Eukaryota</taxon>
        <taxon>Viridiplantae</taxon>
        <taxon>Streptophyta</taxon>
        <taxon>Embryophyta</taxon>
        <taxon>Tracheophyta</taxon>
        <taxon>Spermatophyta</taxon>
        <taxon>Magnoliopsida</taxon>
        <taxon>Ranunculales</taxon>
        <taxon>Ranunculaceae</taxon>
        <taxon>Thalictroideae</taxon>
        <taxon>Aquilegia</taxon>
    </lineage>
</organism>
<reference evidence="1 2" key="1">
    <citation type="submission" date="2017-09" db="EMBL/GenBank/DDBJ databases">
        <title>WGS assembly of Aquilegia coerulea Goldsmith.</title>
        <authorList>
            <person name="Hodges S."/>
            <person name="Kramer E."/>
            <person name="Nordborg M."/>
            <person name="Tomkins J."/>
            <person name="Borevitz J."/>
            <person name="Derieg N."/>
            <person name="Yan J."/>
            <person name="Mihaltcheva S."/>
            <person name="Hayes R.D."/>
            <person name="Rokhsar D."/>
        </authorList>
    </citation>
    <scope>NUCLEOTIDE SEQUENCE [LARGE SCALE GENOMIC DNA]</scope>
    <source>
        <strain evidence="2">cv. Goldsmith</strain>
    </source>
</reference>
<evidence type="ECO:0000313" key="1">
    <source>
        <dbReference type="EMBL" id="PIA31046.1"/>
    </source>
</evidence>
<keyword evidence="2" id="KW-1185">Reference proteome</keyword>
<dbReference type="EMBL" id="KZ305070">
    <property type="protein sequence ID" value="PIA31046.1"/>
    <property type="molecule type" value="Genomic_DNA"/>
</dbReference>
<dbReference type="AlphaFoldDB" id="A0A2G5CID9"/>
<sequence length="110" mass="12582">MNHSEAINQNVDMIAVLCTVPDCFASTPDYGHLGIKMGSHSLRKLQSKEIKKHLSIVVTMQLRQEIKKHLSIVVTMQLRQEIKKHLSIVVTMQLRQEIKKHLSVVVTMQL</sequence>
<protein>
    <submittedName>
        <fullName evidence="1">Uncharacterized protein</fullName>
    </submittedName>
</protein>
<dbReference type="Proteomes" id="UP000230069">
    <property type="component" value="Unassembled WGS sequence"/>
</dbReference>